<organism evidence="1 2">
    <name type="scientific">Pseudomonas syringae pv. spinaceae</name>
    <dbReference type="NCBI Taxonomy" id="264459"/>
    <lineage>
        <taxon>Bacteria</taxon>
        <taxon>Pseudomonadati</taxon>
        <taxon>Pseudomonadota</taxon>
        <taxon>Gammaproteobacteria</taxon>
        <taxon>Pseudomonadales</taxon>
        <taxon>Pseudomonadaceae</taxon>
        <taxon>Pseudomonas</taxon>
        <taxon>Pseudomonas syringae</taxon>
    </lineage>
</organism>
<dbReference type="AlphaFoldDB" id="A0A0N8T4L1"/>
<evidence type="ECO:0000313" key="1">
    <source>
        <dbReference type="EMBL" id="KPY88696.1"/>
    </source>
</evidence>
<dbReference type="Proteomes" id="UP000050384">
    <property type="component" value="Unassembled WGS sequence"/>
</dbReference>
<protein>
    <submittedName>
        <fullName evidence="1">S-adenosylmethionine synthase</fullName>
    </submittedName>
</protein>
<name>A0A0N8T4L1_PSESX</name>
<accession>A0A0N8T4L1</accession>
<gene>
    <name evidence="1" type="ORF">ALO94_200476</name>
</gene>
<evidence type="ECO:0000313" key="2">
    <source>
        <dbReference type="Proteomes" id="UP000050384"/>
    </source>
</evidence>
<proteinExistence type="predicted"/>
<dbReference type="EMBL" id="LJRI01000815">
    <property type="protein sequence ID" value="KPY88696.1"/>
    <property type="molecule type" value="Genomic_DNA"/>
</dbReference>
<reference evidence="1 2" key="1">
    <citation type="submission" date="2015-09" db="EMBL/GenBank/DDBJ databases">
        <title>Genome announcement of multiple Pseudomonas syringae strains.</title>
        <authorList>
            <person name="Thakur S."/>
            <person name="Wang P.W."/>
            <person name="Gong Y."/>
            <person name="Weir B.S."/>
            <person name="Guttman D.S."/>
        </authorList>
    </citation>
    <scope>NUCLEOTIDE SEQUENCE [LARGE SCALE GENOMIC DNA]</scope>
    <source>
        <strain evidence="1 2">ICMP16929</strain>
    </source>
</reference>
<comment type="caution">
    <text evidence="1">The sequence shown here is derived from an EMBL/GenBank/DDBJ whole genome shotgun (WGS) entry which is preliminary data.</text>
</comment>
<sequence>MTSPSELALSMLLTSFGLTSGALLPLLMPRPSPSDKLPISLRLKFGSRPDAGSTKRCKSFTDASLRLSGAIG</sequence>